<keyword evidence="3" id="KW-1185">Reference proteome</keyword>
<evidence type="ECO:0000256" key="1">
    <source>
        <dbReference type="SAM" id="MobiDB-lite"/>
    </source>
</evidence>
<dbReference type="RefSeq" id="WP_319954872.1">
    <property type="nucleotide sequence ID" value="NZ_JAXAVX010000007.1"/>
</dbReference>
<dbReference type="Gene3D" id="3.40.50.10900">
    <property type="entry name" value="PAC-like subunit"/>
    <property type="match status" value="1"/>
</dbReference>
<evidence type="ECO:0000313" key="3">
    <source>
        <dbReference type="Proteomes" id="UP001277761"/>
    </source>
</evidence>
<feature type="compositionally biased region" description="Acidic residues" evidence="1">
    <location>
        <begin position="264"/>
        <end position="275"/>
    </location>
</feature>
<dbReference type="PANTHER" id="PTHR35610:SF7">
    <property type="entry name" value="3-ISOPROPYLMALATE DEHYDRATASE"/>
    <property type="match status" value="1"/>
</dbReference>
<gene>
    <name evidence="2" type="ORF">SK069_14005</name>
</gene>
<dbReference type="SUPFAM" id="SSF159659">
    <property type="entry name" value="Cgl1923-like"/>
    <property type="match status" value="1"/>
</dbReference>
<dbReference type="EMBL" id="JAXAVX010000007">
    <property type="protein sequence ID" value="MDX8152716.1"/>
    <property type="molecule type" value="Genomic_DNA"/>
</dbReference>
<dbReference type="Pfam" id="PF09754">
    <property type="entry name" value="PAC2"/>
    <property type="match status" value="1"/>
</dbReference>
<dbReference type="InterPro" id="IPR038389">
    <property type="entry name" value="PSMG2_sf"/>
</dbReference>
<evidence type="ECO:0000313" key="2">
    <source>
        <dbReference type="EMBL" id="MDX8152716.1"/>
    </source>
</evidence>
<accession>A0ABU4VP52</accession>
<sequence length="310" mass="33319">MIPLRWDDRPVGLRDPALVCAFTGWTDAGDCASSALGVLSRRLGAQRAASVDPELLYTMQSYRPRITIQDGISEGLTWPTIELRAAVVPQASRDLLLVTGPEPAMRWRSLCETLVETARSLGARTVVTLGGLLSDVPHTRPVPMTGLATDLELLAGVDAMLPDYDGPTGLTGVVHAEAARQGLAAVSLLAHVPHYVAGVPSPKAALALVEAVETLTGVPVPTERLRDAAARYERQVSDAIDQDPERRELLARLEQMADLRDIVGEADEEDAEELGEALGGDPPLPPLDTDIPSADSIALDFQRYLREQED</sequence>
<dbReference type="InterPro" id="IPR008492">
    <property type="entry name" value="Rv2714-like"/>
</dbReference>
<proteinExistence type="predicted"/>
<name>A0ABU4VP52_9ACTN</name>
<reference evidence="2 3" key="1">
    <citation type="submission" date="2023-11" db="EMBL/GenBank/DDBJ databases">
        <authorList>
            <person name="Xu M."/>
            <person name="Jiang T."/>
        </authorList>
    </citation>
    <scope>NUCLEOTIDE SEQUENCE [LARGE SCALE GENOMIC DNA]</scope>
    <source>
        <strain evidence="2 3">SD</strain>
    </source>
</reference>
<organism evidence="2 3">
    <name type="scientific">Patulibacter brassicae</name>
    <dbReference type="NCBI Taxonomy" id="1705717"/>
    <lineage>
        <taxon>Bacteria</taxon>
        <taxon>Bacillati</taxon>
        <taxon>Actinomycetota</taxon>
        <taxon>Thermoleophilia</taxon>
        <taxon>Solirubrobacterales</taxon>
        <taxon>Patulibacteraceae</taxon>
        <taxon>Patulibacter</taxon>
    </lineage>
</organism>
<feature type="region of interest" description="Disordered" evidence="1">
    <location>
        <begin position="264"/>
        <end position="293"/>
    </location>
</feature>
<protein>
    <submittedName>
        <fullName evidence="2">PAC2 family protein</fullName>
    </submittedName>
</protein>
<dbReference type="InterPro" id="IPR019151">
    <property type="entry name" value="Proteasome_assmbl_chaperone_2"/>
</dbReference>
<dbReference type="Proteomes" id="UP001277761">
    <property type="component" value="Unassembled WGS sequence"/>
</dbReference>
<comment type="caution">
    <text evidence="2">The sequence shown here is derived from an EMBL/GenBank/DDBJ whole genome shotgun (WGS) entry which is preliminary data.</text>
</comment>
<dbReference type="PANTHER" id="PTHR35610">
    <property type="entry name" value="3-ISOPROPYLMALATE DEHYDRATASE-RELATED"/>
    <property type="match status" value="1"/>
</dbReference>
<dbReference type="PIRSF" id="PIRSF028754">
    <property type="entry name" value="UCP028754"/>
    <property type="match status" value="1"/>
</dbReference>